<dbReference type="Pfam" id="PF13735">
    <property type="entry name" value="tRNA_NucTran2_2"/>
    <property type="match status" value="1"/>
</dbReference>
<dbReference type="InterPro" id="IPR002646">
    <property type="entry name" value="PolA_pol_head_dom"/>
</dbReference>
<dbReference type="Pfam" id="PF01966">
    <property type="entry name" value="HD"/>
    <property type="match status" value="1"/>
</dbReference>
<dbReference type="NCBIfam" id="TIGR00277">
    <property type="entry name" value="HDIG"/>
    <property type="match status" value="1"/>
</dbReference>
<accession>A0A847CY60</accession>
<dbReference type="SUPFAM" id="SSF81891">
    <property type="entry name" value="Poly A polymerase C-terminal region-like"/>
    <property type="match status" value="1"/>
</dbReference>
<dbReference type="GO" id="GO:0016779">
    <property type="term" value="F:nucleotidyltransferase activity"/>
    <property type="evidence" value="ECO:0007669"/>
    <property type="project" value="UniProtKB-KW"/>
</dbReference>
<feature type="domain" description="Poly A polymerase head" evidence="10">
    <location>
        <begin position="25"/>
        <end position="162"/>
    </location>
</feature>
<keyword evidence="8 9" id="KW-0694">RNA-binding</keyword>
<dbReference type="InterPro" id="IPR006674">
    <property type="entry name" value="HD_domain"/>
</dbReference>
<keyword evidence="7" id="KW-0460">Magnesium</keyword>
<evidence type="ECO:0000256" key="2">
    <source>
        <dbReference type="ARBA" id="ARBA00022679"/>
    </source>
</evidence>
<dbReference type="EMBL" id="JAAZBX010000001">
    <property type="protein sequence ID" value="NLD25097.1"/>
    <property type="molecule type" value="Genomic_DNA"/>
</dbReference>
<dbReference type="Proteomes" id="UP000545876">
    <property type="component" value="Unassembled WGS sequence"/>
</dbReference>
<dbReference type="Gene3D" id="1.10.3090.10">
    <property type="entry name" value="cca-adding enzyme, domain 2"/>
    <property type="match status" value="1"/>
</dbReference>
<dbReference type="PANTHER" id="PTHR46173">
    <property type="entry name" value="CCA TRNA NUCLEOTIDYLTRANSFERASE 1, MITOCHONDRIAL"/>
    <property type="match status" value="1"/>
</dbReference>
<dbReference type="InterPro" id="IPR006675">
    <property type="entry name" value="HDIG_dom"/>
</dbReference>
<dbReference type="GO" id="GO:0000049">
    <property type="term" value="F:tRNA binding"/>
    <property type="evidence" value="ECO:0007669"/>
    <property type="project" value="TreeGrafter"/>
</dbReference>
<dbReference type="GO" id="GO:0008033">
    <property type="term" value="P:tRNA processing"/>
    <property type="evidence" value="ECO:0007669"/>
    <property type="project" value="UniProtKB-KW"/>
</dbReference>
<organism evidence="14 15">
    <name type="scientific">Candidatus Dojkabacteria bacterium</name>
    <dbReference type="NCBI Taxonomy" id="2099670"/>
    <lineage>
        <taxon>Bacteria</taxon>
        <taxon>Candidatus Dojkabacteria</taxon>
    </lineage>
</organism>
<evidence type="ECO:0000259" key="10">
    <source>
        <dbReference type="Pfam" id="PF01743"/>
    </source>
</evidence>
<keyword evidence="6" id="KW-0547">Nucleotide-binding</keyword>
<evidence type="ECO:0000259" key="12">
    <source>
        <dbReference type="Pfam" id="PF12627"/>
    </source>
</evidence>
<reference evidence="14 15" key="1">
    <citation type="journal article" date="2020" name="Biotechnol. Biofuels">
        <title>New insights from the biogas microbiome by comprehensive genome-resolved metagenomics of nearly 1600 species originating from multiple anaerobic digesters.</title>
        <authorList>
            <person name="Campanaro S."/>
            <person name="Treu L."/>
            <person name="Rodriguez-R L.M."/>
            <person name="Kovalovszki A."/>
            <person name="Ziels R.M."/>
            <person name="Maus I."/>
            <person name="Zhu X."/>
            <person name="Kougias P.G."/>
            <person name="Basile A."/>
            <person name="Luo G."/>
            <person name="Schluter A."/>
            <person name="Konstantinidis K.T."/>
            <person name="Angelidaki I."/>
        </authorList>
    </citation>
    <scope>NUCLEOTIDE SEQUENCE [LARGE SCALE GENOMIC DNA]</scope>
    <source>
        <strain evidence="14">AS06rmzACSIP_65</strain>
    </source>
</reference>
<keyword evidence="5" id="KW-0479">Metal-binding</keyword>
<evidence type="ECO:0000256" key="5">
    <source>
        <dbReference type="ARBA" id="ARBA00022723"/>
    </source>
</evidence>
<dbReference type="CDD" id="cd00077">
    <property type="entry name" value="HDc"/>
    <property type="match status" value="1"/>
</dbReference>
<evidence type="ECO:0000259" key="13">
    <source>
        <dbReference type="Pfam" id="PF13735"/>
    </source>
</evidence>
<gene>
    <name evidence="14" type="ORF">GX656_00445</name>
</gene>
<sequence>MNTKIHLPNYVQKVGRILLKEGFECFLVGGAVRDIVLGKKPHDYDLATSALPDEMLNMFPKSVSTGAKFGTVIVLVQDEHGETYEVEVTTFRCESGYVDGRWPSSVKFVEDINRDLGRRDFTFNAMAIDLSKLELDSGEEEKEVEIYDPFDGVSDIKKKIVRAVGTPIERFKEDGLRSFKACRMASQFGFSIEPVTLDAIKKSISVAENISMERIRDEFMKMLINSPKPSVGIELMRETGLLQIFLPELLEGFGVEQKLYHADDVYYHSIKTCDAAEDSVKFAALLHDIAKPRTDMGNGHFYGHDRMGAEMVEKIMKRMKFPRAEIERTQKLIINHMFYYPHIEDGMTSEEKENIELHKWSDSAVRRFIQRVGEENIDDLFKLRMADAQSNASTSFKPDEITILQKRISEIRHQDMALKVTDLRVNGADLERIGITKGPQMGYVLKQLLEVVIDNPILNTKEDLERLALEIRKQMEKAQ</sequence>
<keyword evidence="4" id="KW-0548">Nucleotidyltransferase</keyword>
<feature type="domain" description="CCA-adding enzyme C-terminal" evidence="13">
    <location>
        <begin position="403"/>
        <end position="466"/>
    </location>
</feature>
<comment type="cofactor">
    <cofactor evidence="1">
        <name>Mg(2+)</name>
        <dbReference type="ChEBI" id="CHEBI:18420"/>
    </cofactor>
</comment>
<keyword evidence="3" id="KW-0819">tRNA processing</keyword>
<feature type="domain" description="HD" evidence="11">
    <location>
        <begin position="275"/>
        <end position="342"/>
    </location>
</feature>
<evidence type="ECO:0000313" key="15">
    <source>
        <dbReference type="Proteomes" id="UP000545876"/>
    </source>
</evidence>
<evidence type="ECO:0000256" key="1">
    <source>
        <dbReference type="ARBA" id="ARBA00001946"/>
    </source>
</evidence>
<comment type="caution">
    <text evidence="14">The sequence shown here is derived from an EMBL/GenBank/DDBJ whole genome shotgun (WGS) entry which is preliminary data.</text>
</comment>
<dbReference type="InterPro" id="IPR032828">
    <property type="entry name" value="PolyA_RNA-bd"/>
</dbReference>
<dbReference type="InterPro" id="IPR043519">
    <property type="entry name" value="NT_sf"/>
</dbReference>
<evidence type="ECO:0000259" key="11">
    <source>
        <dbReference type="Pfam" id="PF01966"/>
    </source>
</evidence>
<proteinExistence type="inferred from homology"/>
<feature type="domain" description="tRNA nucleotidyltransferase/poly(A) polymerase RNA and SrmB- binding" evidence="12">
    <location>
        <begin position="189"/>
        <end position="249"/>
    </location>
</feature>
<dbReference type="GO" id="GO:0046872">
    <property type="term" value="F:metal ion binding"/>
    <property type="evidence" value="ECO:0007669"/>
    <property type="project" value="UniProtKB-KW"/>
</dbReference>
<dbReference type="InterPro" id="IPR050264">
    <property type="entry name" value="Bact_CCA-adding_enz_type3_sf"/>
</dbReference>
<evidence type="ECO:0000313" key="14">
    <source>
        <dbReference type="EMBL" id="NLD25097.1"/>
    </source>
</evidence>
<name>A0A847CY60_9BACT</name>
<comment type="similarity">
    <text evidence="9">Belongs to the tRNA nucleotidyltransferase/poly(A) polymerase family.</text>
</comment>
<dbReference type="InterPro" id="IPR032810">
    <property type="entry name" value="CCA-adding_enz_C"/>
</dbReference>
<evidence type="ECO:0000256" key="3">
    <source>
        <dbReference type="ARBA" id="ARBA00022694"/>
    </source>
</evidence>
<evidence type="ECO:0000256" key="9">
    <source>
        <dbReference type="RuleBase" id="RU003953"/>
    </source>
</evidence>
<dbReference type="Pfam" id="PF01743">
    <property type="entry name" value="PolyA_pol"/>
    <property type="match status" value="1"/>
</dbReference>
<dbReference type="Gene3D" id="1.10.246.80">
    <property type="match status" value="1"/>
</dbReference>
<dbReference type="PANTHER" id="PTHR46173:SF1">
    <property type="entry name" value="CCA TRNA NUCLEOTIDYLTRANSFERASE 1, MITOCHONDRIAL"/>
    <property type="match status" value="1"/>
</dbReference>
<dbReference type="Gene3D" id="3.30.460.10">
    <property type="entry name" value="Beta Polymerase, domain 2"/>
    <property type="match status" value="1"/>
</dbReference>
<dbReference type="CDD" id="cd05398">
    <property type="entry name" value="NT_ClassII-CCAase"/>
    <property type="match status" value="1"/>
</dbReference>
<evidence type="ECO:0000256" key="4">
    <source>
        <dbReference type="ARBA" id="ARBA00022695"/>
    </source>
</evidence>
<dbReference type="Pfam" id="PF12627">
    <property type="entry name" value="PolyA_pol_RNAbd"/>
    <property type="match status" value="1"/>
</dbReference>
<dbReference type="GO" id="GO:0000166">
    <property type="term" value="F:nucleotide binding"/>
    <property type="evidence" value="ECO:0007669"/>
    <property type="project" value="UniProtKB-KW"/>
</dbReference>
<protein>
    <submittedName>
        <fullName evidence="14">HD domain-containing protein</fullName>
    </submittedName>
</protein>
<dbReference type="AlphaFoldDB" id="A0A847CY60"/>
<dbReference type="InterPro" id="IPR003607">
    <property type="entry name" value="HD/PDEase_dom"/>
</dbReference>
<evidence type="ECO:0000256" key="6">
    <source>
        <dbReference type="ARBA" id="ARBA00022741"/>
    </source>
</evidence>
<evidence type="ECO:0000256" key="7">
    <source>
        <dbReference type="ARBA" id="ARBA00022842"/>
    </source>
</evidence>
<dbReference type="SUPFAM" id="SSF81301">
    <property type="entry name" value="Nucleotidyltransferase"/>
    <property type="match status" value="1"/>
</dbReference>
<evidence type="ECO:0000256" key="8">
    <source>
        <dbReference type="ARBA" id="ARBA00022884"/>
    </source>
</evidence>
<keyword evidence="2 9" id="KW-0808">Transferase</keyword>